<sequence length="128" mass="14904">MKSQPVHADLDLRERSEYFRGLLLIMAADGDLHEMEERLVREAVQPFGFSEEYIDESIHGILKNSHVSQEPPRFNSQTNAEIFLTHALDIAFADNELHENEEHWLRAAATANGIDLHWLREEIARRER</sequence>
<dbReference type="InterPro" id="IPR029024">
    <property type="entry name" value="TerB-like"/>
</dbReference>
<dbReference type="EMBL" id="CP002959">
    <property type="protein sequence ID" value="AFM12197.1"/>
    <property type="molecule type" value="Genomic_DNA"/>
</dbReference>
<evidence type="ECO:0000313" key="1">
    <source>
        <dbReference type="EMBL" id="AFM12197.1"/>
    </source>
</evidence>
<dbReference type="SUPFAM" id="SSF158682">
    <property type="entry name" value="TerB-like"/>
    <property type="match status" value="1"/>
</dbReference>
<dbReference type="HOGENOM" id="CLU_160760_0_0_12"/>
<accession>I4B4J0</accession>
<organism evidence="1 2">
    <name type="scientific">Turneriella parva (strain ATCC BAA-1111 / DSM 21527 / NCTC 11395 / H)</name>
    <name type="common">Leptospira parva</name>
    <dbReference type="NCBI Taxonomy" id="869212"/>
    <lineage>
        <taxon>Bacteria</taxon>
        <taxon>Pseudomonadati</taxon>
        <taxon>Spirochaetota</taxon>
        <taxon>Spirochaetia</taxon>
        <taxon>Leptospirales</taxon>
        <taxon>Leptospiraceae</taxon>
        <taxon>Turneriella</taxon>
    </lineage>
</organism>
<dbReference type="AlphaFoldDB" id="I4B4J0"/>
<reference evidence="1 2" key="1">
    <citation type="submission" date="2012-06" db="EMBL/GenBank/DDBJ databases">
        <title>The complete chromosome of genome of Turneriella parva DSM 21527.</title>
        <authorList>
            <consortium name="US DOE Joint Genome Institute (JGI-PGF)"/>
            <person name="Lucas S."/>
            <person name="Han J."/>
            <person name="Lapidus A."/>
            <person name="Bruce D."/>
            <person name="Goodwin L."/>
            <person name="Pitluck S."/>
            <person name="Peters L."/>
            <person name="Kyrpides N."/>
            <person name="Mavromatis K."/>
            <person name="Ivanova N."/>
            <person name="Mikhailova N."/>
            <person name="Chertkov O."/>
            <person name="Detter J.C."/>
            <person name="Tapia R."/>
            <person name="Han C."/>
            <person name="Land M."/>
            <person name="Hauser L."/>
            <person name="Markowitz V."/>
            <person name="Cheng J.-F."/>
            <person name="Hugenholtz P."/>
            <person name="Woyke T."/>
            <person name="Wu D."/>
            <person name="Gronow S."/>
            <person name="Wellnitz S."/>
            <person name="Brambilla E."/>
            <person name="Klenk H.-P."/>
            <person name="Eisen J.A."/>
        </authorList>
    </citation>
    <scope>NUCLEOTIDE SEQUENCE [LARGE SCALE GENOMIC DNA]</scope>
    <source>
        <strain evidence="2">ATCC BAA-1111 / DSM 21527 / NCTC 11395 / H</strain>
    </source>
</reference>
<evidence type="ECO:0008006" key="3">
    <source>
        <dbReference type="Google" id="ProtNLM"/>
    </source>
</evidence>
<gene>
    <name evidence="1" type="ordered locus">Turpa_1549</name>
</gene>
<proteinExistence type="predicted"/>
<dbReference type="CDD" id="cd07177">
    <property type="entry name" value="terB_like"/>
    <property type="match status" value="1"/>
</dbReference>
<dbReference type="Gene3D" id="1.10.3680.10">
    <property type="entry name" value="TerB-like"/>
    <property type="match status" value="1"/>
</dbReference>
<dbReference type="KEGG" id="tpx:Turpa_1549"/>
<keyword evidence="2" id="KW-1185">Reference proteome</keyword>
<dbReference type="Proteomes" id="UP000006048">
    <property type="component" value="Chromosome"/>
</dbReference>
<evidence type="ECO:0000313" key="2">
    <source>
        <dbReference type="Proteomes" id="UP000006048"/>
    </source>
</evidence>
<dbReference type="RefSeq" id="WP_014802708.1">
    <property type="nucleotide sequence ID" value="NC_018020.1"/>
</dbReference>
<protein>
    <recommendedName>
        <fullName evidence="3">Co-chaperone DjlA N-terminal domain-containing protein</fullName>
    </recommendedName>
</protein>
<name>I4B4J0_TURPD</name>
<dbReference type="STRING" id="869212.Turpa_1549"/>